<gene>
    <name evidence="3" type="ORF">CDQ84_19130</name>
</gene>
<dbReference type="GO" id="GO:0005737">
    <property type="term" value="C:cytoplasm"/>
    <property type="evidence" value="ECO:0007669"/>
    <property type="project" value="TreeGrafter"/>
</dbReference>
<dbReference type="InterPro" id="IPR002933">
    <property type="entry name" value="Peptidase_M20"/>
</dbReference>
<sequence>MALDELKKTVCAAIDANREKIIQIGEEIYKHPELGYQEHKTSDFISLLFTELGLKNISRHAITGVRGLISGRSHEICLAVMGELDAVICPSHPFADPASGAAHACGHNAQLASMIGCAIGLTESGAMEQLDGDICCFATPAEEYVQIEYRKQLMDQGKISYLGGKQQLIASGAFDDIDLAMMVHSETNAPAPRVVVNGSAMGFIGKAVRFIGKEAHAGGAPHEGINALNAASIAIMCINAQRETFRDKDSVRVHPIITKGGDLVNTVPADVRMESYVRANTIEAMQDANEKVNRAIRGASYAIGTTVEIDDMAGYLPLHQNEAMSSLFAQNAAELLGNEAVQSGLPFPGSTDVGDLSYIMPVIQPTVSGFCGAAHSRDFCIKDRELAYIVPAKLMALTAIDLLRDGARHAVSIRDNFPRKSVEQYKALWNDILENGR</sequence>
<dbReference type="Pfam" id="PF07687">
    <property type="entry name" value="M20_dimer"/>
    <property type="match status" value="1"/>
</dbReference>
<dbReference type="InterPro" id="IPR052030">
    <property type="entry name" value="Peptidase_M20/M20A_hydrolases"/>
</dbReference>
<accession>A0A2K2EYU0</accession>
<name>A0A2K2EYU0_9CLOT</name>
<dbReference type="Gene3D" id="3.40.630.10">
    <property type="entry name" value="Zn peptidases"/>
    <property type="match status" value="1"/>
</dbReference>
<dbReference type="GO" id="GO:0016805">
    <property type="term" value="F:dipeptidase activity"/>
    <property type="evidence" value="ECO:0007669"/>
    <property type="project" value="InterPro"/>
</dbReference>
<dbReference type="InterPro" id="IPR017144">
    <property type="entry name" value="Xaa-Arg_dipeptidase"/>
</dbReference>
<dbReference type="PIRSF" id="PIRSF037226">
    <property type="entry name" value="Amidohydrolase_ACY1L2_prd"/>
    <property type="match status" value="1"/>
</dbReference>
<proteinExistence type="inferred from homology"/>
<dbReference type="EMBL" id="NIOJ01000130">
    <property type="protein sequence ID" value="PNT91842.1"/>
    <property type="molecule type" value="Genomic_DNA"/>
</dbReference>
<evidence type="ECO:0000256" key="1">
    <source>
        <dbReference type="PIRNR" id="PIRNR037226"/>
    </source>
</evidence>
<evidence type="ECO:0000313" key="4">
    <source>
        <dbReference type="Proteomes" id="UP000236151"/>
    </source>
</evidence>
<dbReference type="OrthoDB" id="9781032at2"/>
<dbReference type="Gene3D" id="3.30.70.360">
    <property type="match status" value="1"/>
</dbReference>
<dbReference type="InterPro" id="IPR017439">
    <property type="entry name" value="Amidohydrolase"/>
</dbReference>
<keyword evidence="4" id="KW-1185">Reference proteome</keyword>
<comment type="caution">
    <text evidence="3">The sequence shown here is derived from an EMBL/GenBank/DDBJ whole genome shotgun (WGS) entry which is preliminary data.</text>
</comment>
<dbReference type="PANTHER" id="PTHR30575">
    <property type="entry name" value="PEPTIDASE M20"/>
    <property type="match status" value="1"/>
</dbReference>
<dbReference type="SUPFAM" id="SSF55031">
    <property type="entry name" value="Bacterial exopeptidase dimerisation domain"/>
    <property type="match status" value="1"/>
</dbReference>
<dbReference type="GO" id="GO:0046657">
    <property type="term" value="P:folic acid catabolic process"/>
    <property type="evidence" value="ECO:0007669"/>
    <property type="project" value="TreeGrafter"/>
</dbReference>
<dbReference type="SUPFAM" id="SSF53187">
    <property type="entry name" value="Zn-dependent exopeptidases"/>
    <property type="match status" value="1"/>
</dbReference>
<dbReference type="Pfam" id="PF01546">
    <property type="entry name" value="Peptidase_M20"/>
    <property type="match status" value="1"/>
</dbReference>
<reference evidence="3 4" key="1">
    <citation type="submission" date="2017-06" db="EMBL/GenBank/DDBJ databases">
        <title>Investigating the central metabolism of Clostridium thermosuccinogenes.</title>
        <authorList>
            <person name="Koendjbiharie J.G."/>
            <person name="van Kranenburg R."/>
        </authorList>
    </citation>
    <scope>NUCLEOTIDE SEQUENCE [LARGE SCALE GENOMIC DNA]</scope>
    <source>
        <strain evidence="3 4">DSM 5806</strain>
    </source>
</reference>
<evidence type="ECO:0000313" key="3">
    <source>
        <dbReference type="EMBL" id="PNT91842.1"/>
    </source>
</evidence>
<dbReference type="InterPro" id="IPR011650">
    <property type="entry name" value="Peptidase_M20_dimer"/>
</dbReference>
<dbReference type="InterPro" id="IPR036264">
    <property type="entry name" value="Bact_exopeptidase_dim_dom"/>
</dbReference>
<organism evidence="3 4">
    <name type="scientific">Clostridium thermosuccinogenes</name>
    <dbReference type="NCBI Taxonomy" id="84032"/>
    <lineage>
        <taxon>Bacteria</taxon>
        <taxon>Bacillati</taxon>
        <taxon>Bacillota</taxon>
        <taxon>Clostridia</taxon>
        <taxon>Eubacteriales</taxon>
        <taxon>Clostridiaceae</taxon>
        <taxon>Clostridium</taxon>
    </lineage>
</organism>
<dbReference type="Proteomes" id="UP000236151">
    <property type="component" value="Unassembled WGS sequence"/>
</dbReference>
<dbReference type="KEGG" id="cthd:CDO33_10200"/>
<evidence type="ECO:0000259" key="2">
    <source>
        <dbReference type="Pfam" id="PF07687"/>
    </source>
</evidence>
<dbReference type="GO" id="GO:0071713">
    <property type="term" value="F:para-aminobenzoyl-glutamate hydrolase activity"/>
    <property type="evidence" value="ECO:0007669"/>
    <property type="project" value="TreeGrafter"/>
</dbReference>
<feature type="domain" description="Peptidase M20 dimerisation" evidence="2">
    <location>
        <begin position="202"/>
        <end position="297"/>
    </location>
</feature>
<dbReference type="NCBIfam" id="TIGR01891">
    <property type="entry name" value="amidohydrolases"/>
    <property type="match status" value="1"/>
</dbReference>
<keyword evidence="3" id="KW-0378">Hydrolase</keyword>
<comment type="similarity">
    <text evidence="1">Belongs to the peptidase M20A family.</text>
</comment>
<dbReference type="AlphaFoldDB" id="A0A2K2EYU0"/>
<protein>
    <recommendedName>
        <fullName evidence="1">Peptidase M20 domain-containing protein 2</fullName>
    </recommendedName>
</protein>
<dbReference type="PANTHER" id="PTHR30575:SF3">
    <property type="entry name" value="PEPTIDASE M20 DIMERISATION DOMAIN-CONTAINING PROTEIN"/>
    <property type="match status" value="1"/>
</dbReference>